<dbReference type="Pfam" id="PF00990">
    <property type="entry name" value="GGDEF"/>
    <property type="match status" value="1"/>
</dbReference>
<feature type="transmembrane region" description="Helical" evidence="2">
    <location>
        <begin position="268"/>
        <end position="291"/>
    </location>
</feature>
<feature type="region of interest" description="Disordered" evidence="1">
    <location>
        <begin position="504"/>
        <end position="532"/>
    </location>
</feature>
<dbReference type="PANTHER" id="PTHR45138:SF9">
    <property type="entry name" value="DIGUANYLATE CYCLASE DGCM-RELATED"/>
    <property type="match status" value="1"/>
</dbReference>
<dbReference type="InterPro" id="IPR050469">
    <property type="entry name" value="Diguanylate_Cyclase"/>
</dbReference>
<dbReference type="SMART" id="SM00267">
    <property type="entry name" value="GGDEF"/>
    <property type="match status" value="1"/>
</dbReference>
<dbReference type="PROSITE" id="PS50887">
    <property type="entry name" value="GGDEF"/>
    <property type="match status" value="1"/>
</dbReference>
<keyword evidence="2" id="KW-1133">Transmembrane helix</keyword>
<dbReference type="AlphaFoldDB" id="A0A938Y911"/>
<feature type="transmembrane region" description="Helical" evidence="2">
    <location>
        <begin position="101"/>
        <end position="122"/>
    </location>
</feature>
<evidence type="ECO:0000256" key="2">
    <source>
        <dbReference type="SAM" id="Phobius"/>
    </source>
</evidence>
<dbReference type="NCBIfam" id="TIGR00254">
    <property type="entry name" value="GGDEF"/>
    <property type="match status" value="1"/>
</dbReference>
<feature type="transmembrane region" description="Helical" evidence="2">
    <location>
        <begin position="166"/>
        <end position="187"/>
    </location>
</feature>
<feature type="transmembrane region" description="Helical" evidence="2">
    <location>
        <begin position="194"/>
        <end position="213"/>
    </location>
</feature>
<dbReference type="InterPro" id="IPR043128">
    <property type="entry name" value="Rev_trsase/Diguanyl_cyclase"/>
</dbReference>
<dbReference type="InterPro" id="IPR029787">
    <property type="entry name" value="Nucleotide_cyclase"/>
</dbReference>
<name>A0A938Y911_9ACTN</name>
<dbReference type="GO" id="GO:0052621">
    <property type="term" value="F:diguanylate cyclase activity"/>
    <property type="evidence" value="ECO:0007669"/>
    <property type="project" value="TreeGrafter"/>
</dbReference>
<dbReference type="CDD" id="cd01949">
    <property type="entry name" value="GGDEF"/>
    <property type="match status" value="1"/>
</dbReference>
<dbReference type="SUPFAM" id="SSF55073">
    <property type="entry name" value="Nucleotide cyclase"/>
    <property type="match status" value="1"/>
</dbReference>
<comment type="caution">
    <text evidence="4">The sequence shown here is derived from an EMBL/GenBank/DDBJ whole genome shotgun (WGS) entry which is preliminary data.</text>
</comment>
<feature type="transmembrane region" description="Helical" evidence="2">
    <location>
        <begin position="12"/>
        <end position="28"/>
    </location>
</feature>
<feature type="transmembrane region" description="Helical" evidence="2">
    <location>
        <begin position="34"/>
        <end position="50"/>
    </location>
</feature>
<dbReference type="PANTHER" id="PTHR45138">
    <property type="entry name" value="REGULATORY COMPONENTS OF SENSORY TRANSDUCTION SYSTEM"/>
    <property type="match status" value="1"/>
</dbReference>
<dbReference type="Gene3D" id="3.30.70.270">
    <property type="match status" value="1"/>
</dbReference>
<accession>A0A938Y911</accession>
<feature type="transmembrane region" description="Helical" evidence="2">
    <location>
        <begin position="134"/>
        <end position="154"/>
    </location>
</feature>
<dbReference type="RefSeq" id="WP_205261006.1">
    <property type="nucleotide sequence ID" value="NZ_JAERWK010000015.1"/>
</dbReference>
<keyword evidence="5" id="KW-1185">Reference proteome</keyword>
<gene>
    <name evidence="4" type="ORF">JL106_12290</name>
</gene>
<feature type="transmembrane region" description="Helical" evidence="2">
    <location>
        <begin position="225"/>
        <end position="247"/>
    </location>
</feature>
<dbReference type="Proteomes" id="UP000663792">
    <property type="component" value="Unassembled WGS sequence"/>
</dbReference>
<keyword evidence="2" id="KW-0472">Membrane</keyword>
<feature type="transmembrane region" description="Helical" evidence="2">
    <location>
        <begin position="70"/>
        <end position="89"/>
    </location>
</feature>
<reference evidence="4" key="1">
    <citation type="submission" date="2021-01" db="EMBL/GenBank/DDBJ databases">
        <title>YIM 132084 draft genome.</title>
        <authorList>
            <person name="An D."/>
        </authorList>
    </citation>
    <scope>NUCLEOTIDE SEQUENCE</scope>
    <source>
        <strain evidence="4">YIM 132084</strain>
    </source>
</reference>
<feature type="transmembrane region" description="Helical" evidence="2">
    <location>
        <begin position="297"/>
        <end position="321"/>
    </location>
</feature>
<organism evidence="4 5">
    <name type="scientific">Nakamurella leprariae</name>
    <dbReference type="NCBI Taxonomy" id="2803911"/>
    <lineage>
        <taxon>Bacteria</taxon>
        <taxon>Bacillati</taxon>
        <taxon>Actinomycetota</taxon>
        <taxon>Actinomycetes</taxon>
        <taxon>Nakamurellales</taxon>
        <taxon>Nakamurellaceae</taxon>
        <taxon>Nakamurella</taxon>
    </lineage>
</organism>
<dbReference type="InterPro" id="IPR000160">
    <property type="entry name" value="GGDEF_dom"/>
</dbReference>
<feature type="domain" description="GGDEF" evidence="3">
    <location>
        <begin position="371"/>
        <end position="502"/>
    </location>
</feature>
<evidence type="ECO:0000256" key="1">
    <source>
        <dbReference type="SAM" id="MobiDB-lite"/>
    </source>
</evidence>
<proteinExistence type="predicted"/>
<evidence type="ECO:0000259" key="3">
    <source>
        <dbReference type="PROSITE" id="PS50887"/>
    </source>
</evidence>
<sequence>MTTVGARPGRVLLAIGLVVALVLALVPISTPVRSGILVTGAIAVVAIIAVSGRRRAHRTGRPPIWRDPVWALLLSALLVNLSGTVASAVTAPPDRTTGTALWLDGMFFAASLLTGIGLALLVHRRGRERDVPALLDSALITVAAGSALLLLTVTPPWSQFDQPAEQIVAAGYVVVDLALLALACTVLRGPDRRSPALVLIMLSLAVTLVADTLQDGVVLLDGWSWTGPAAIDGLWFLGYALAAAAVVDPSAPTVTAPQRPRPIHLTRHAVVVMAAACITVPVAAVLSHLIAGADRTVPLAIAAVLLVAIVLMRLVVLIRAIEDERDRSRQEARRDGLTGLVNRRTLDRSLHRMLADWSDPDGTDEDADARATLTVAMIDLDRFKQYNDTFGHGAGDQLLRGCATAWSDVLRTAEVPGDRRWSPMLARYGGEEFTLVAPGFGAERVQAVLRAMQQVTPGGQSFSAGISQWDGRCGVAELLAAADDALYRAKAAGRGLHLVSQECAADPVPSGPLTEPFTGPDASPRSATAPRP</sequence>
<evidence type="ECO:0000313" key="5">
    <source>
        <dbReference type="Proteomes" id="UP000663792"/>
    </source>
</evidence>
<dbReference type="EMBL" id="JAERWK010000015">
    <property type="protein sequence ID" value="MBM9468060.1"/>
    <property type="molecule type" value="Genomic_DNA"/>
</dbReference>
<protein>
    <submittedName>
        <fullName evidence="4">GGDEF domain-containing protein</fullName>
    </submittedName>
</protein>
<keyword evidence="2" id="KW-0812">Transmembrane</keyword>
<evidence type="ECO:0000313" key="4">
    <source>
        <dbReference type="EMBL" id="MBM9468060.1"/>
    </source>
</evidence>